<feature type="transmembrane region" description="Helical" evidence="3">
    <location>
        <begin position="324"/>
        <end position="347"/>
    </location>
</feature>
<keyword evidence="3" id="KW-0812">Transmembrane</keyword>
<feature type="transmembrane region" description="Helical" evidence="3">
    <location>
        <begin position="15"/>
        <end position="32"/>
    </location>
</feature>
<keyword evidence="3" id="KW-1133">Transmembrane helix</keyword>
<feature type="transmembrane region" description="Helical" evidence="3">
    <location>
        <begin position="264"/>
        <end position="285"/>
    </location>
</feature>
<keyword evidence="3" id="KW-0472">Membrane</keyword>
<feature type="transmembrane region" description="Helical" evidence="3">
    <location>
        <begin position="38"/>
        <end position="57"/>
    </location>
</feature>
<dbReference type="InterPro" id="IPR002656">
    <property type="entry name" value="Acyl_transf_3_dom"/>
</dbReference>
<keyword evidence="6" id="KW-0012">Acyltransferase</keyword>
<dbReference type="Proteomes" id="UP000257143">
    <property type="component" value="Unassembled WGS sequence"/>
</dbReference>
<keyword evidence="7" id="KW-1185">Reference proteome</keyword>
<evidence type="ECO:0000259" key="4">
    <source>
        <dbReference type="Pfam" id="PF01757"/>
    </source>
</evidence>
<feature type="transmembrane region" description="Helical" evidence="3">
    <location>
        <begin position="359"/>
        <end position="381"/>
    </location>
</feature>
<feature type="domain" description="SGNH" evidence="5">
    <location>
        <begin position="443"/>
        <end position="657"/>
    </location>
</feature>
<evidence type="ECO:0000313" key="6">
    <source>
        <dbReference type="EMBL" id="RDW22212.1"/>
    </source>
</evidence>
<feature type="domain" description="Acyltransferase 3" evidence="4">
    <location>
        <begin position="15"/>
        <end position="343"/>
    </location>
</feature>
<dbReference type="GO" id="GO:0009103">
    <property type="term" value="P:lipopolysaccharide biosynthetic process"/>
    <property type="evidence" value="ECO:0007669"/>
    <property type="project" value="TreeGrafter"/>
</dbReference>
<keyword evidence="6" id="KW-0808">Transferase</keyword>
<protein>
    <submittedName>
        <fullName evidence="6">Acyltransferase</fullName>
    </submittedName>
</protein>
<dbReference type="EMBL" id="PIOC01000001">
    <property type="protein sequence ID" value="RDW22212.1"/>
    <property type="molecule type" value="Genomic_DNA"/>
</dbReference>
<evidence type="ECO:0000256" key="2">
    <source>
        <dbReference type="ARBA" id="ARBA00007400"/>
    </source>
</evidence>
<evidence type="ECO:0000259" key="5">
    <source>
        <dbReference type="Pfam" id="PF19040"/>
    </source>
</evidence>
<dbReference type="OrthoDB" id="9796461at2"/>
<reference evidence="7" key="1">
    <citation type="submission" date="2017-11" db="EMBL/GenBank/DDBJ databases">
        <authorList>
            <person name="Zhu W."/>
        </authorList>
    </citation>
    <scope>NUCLEOTIDE SEQUENCE [LARGE SCALE GENOMIC DNA]</scope>
    <source>
        <strain evidence="7">CAU 1183</strain>
    </source>
</reference>
<dbReference type="GO" id="GO:0016747">
    <property type="term" value="F:acyltransferase activity, transferring groups other than amino-acyl groups"/>
    <property type="evidence" value="ECO:0007669"/>
    <property type="project" value="InterPro"/>
</dbReference>
<dbReference type="InterPro" id="IPR050879">
    <property type="entry name" value="Acyltransferase_3"/>
</dbReference>
<dbReference type="GO" id="GO:0016020">
    <property type="term" value="C:membrane"/>
    <property type="evidence" value="ECO:0007669"/>
    <property type="project" value="TreeGrafter"/>
</dbReference>
<feature type="transmembrane region" description="Helical" evidence="3">
    <location>
        <begin position="176"/>
        <end position="196"/>
    </location>
</feature>
<comment type="caution">
    <text evidence="6">The sequence shown here is derived from an EMBL/GenBank/DDBJ whole genome shotgun (WGS) entry which is preliminary data.</text>
</comment>
<comment type="similarity">
    <text evidence="2">Belongs to the acyltransferase 3 family.</text>
</comment>
<evidence type="ECO:0000313" key="7">
    <source>
        <dbReference type="Proteomes" id="UP000257143"/>
    </source>
</evidence>
<evidence type="ECO:0000256" key="1">
    <source>
        <dbReference type="ARBA" id="ARBA00004370"/>
    </source>
</evidence>
<sequence length="666" mass="74736">MDLYRNADRKFRMEIEGLRAVASILVAVYHIWLGNVSGGVDVFFVVSGFLITTSLLNRFERNGRIDFPGFILRLAKRLFPAAFSVLFIVMIACILWLPQVRWDQTLAEVIASALYFQNWELATSAIDYLAQNNEASPFQHFWAMSIQGQFYIIWPLLLFIAILLAKYILNKSVRFTFLMTLIVILCLSFTYSVYLTEINQPWAYFDTFTRVWEFSIGGIVALLISNIVLRKSVSVIIGWLGLFGLISCGILLQVSTVFPGYAALWPTLSAVFILLAGNQGGSFGVHRLLSTKPLVKFGSISYGFYLWHWPLLIFYFILTGNETAHLIDGSIIIILAVVLSYLTITFIEKPIRNNKSINTNLKTALVAVAIMAPVLVFSGFWSGNINHQNADLENVVENEEYPGAAVFAFASGEDNITEESDIPVAPSPIQARNDLPVLYNDGCHQTLGESEVIECEYGVTDSPDYIVALVGGSHSAHWLPALQGFAEEEKIKILNYTKSGCRFSAEEFEAEDCTEWNENLKDILLANKPDIIFTTADATELDNVPEGYVKQWETLSDADIPVFAVRDNPRFGFDVPSCVEEKGKDTIECSIEREEILPAADAWSKLEKPPSNVHYVDLSDSFCEVDYCKPVVGNILVYRDSYHITATYANTLAPIIRHKLMPILER</sequence>
<dbReference type="InterPro" id="IPR043968">
    <property type="entry name" value="SGNH"/>
</dbReference>
<feature type="transmembrane region" description="Helical" evidence="3">
    <location>
        <begin position="78"/>
        <end position="97"/>
    </location>
</feature>
<name>A0A3D8Q2B7_9BACI</name>
<dbReference type="Pfam" id="PF19040">
    <property type="entry name" value="SGNH"/>
    <property type="match status" value="1"/>
</dbReference>
<dbReference type="AlphaFoldDB" id="A0A3D8Q2B7"/>
<evidence type="ECO:0000256" key="3">
    <source>
        <dbReference type="SAM" id="Phobius"/>
    </source>
</evidence>
<feature type="transmembrane region" description="Helical" evidence="3">
    <location>
        <begin position="151"/>
        <end position="169"/>
    </location>
</feature>
<organism evidence="6 7">
    <name type="scientific">Oceanobacillus arenosus</name>
    <dbReference type="NCBI Taxonomy" id="1229153"/>
    <lineage>
        <taxon>Bacteria</taxon>
        <taxon>Bacillati</taxon>
        <taxon>Bacillota</taxon>
        <taxon>Bacilli</taxon>
        <taxon>Bacillales</taxon>
        <taxon>Bacillaceae</taxon>
        <taxon>Oceanobacillus</taxon>
    </lineage>
</organism>
<feature type="transmembrane region" description="Helical" evidence="3">
    <location>
        <begin position="297"/>
        <end position="318"/>
    </location>
</feature>
<dbReference type="Pfam" id="PF01757">
    <property type="entry name" value="Acyl_transf_3"/>
    <property type="match status" value="1"/>
</dbReference>
<feature type="transmembrane region" description="Helical" evidence="3">
    <location>
        <begin position="236"/>
        <end position="258"/>
    </location>
</feature>
<dbReference type="PANTHER" id="PTHR23028">
    <property type="entry name" value="ACETYLTRANSFERASE"/>
    <property type="match status" value="1"/>
</dbReference>
<dbReference type="RefSeq" id="WP_115771072.1">
    <property type="nucleotide sequence ID" value="NZ_PIOC01000001.1"/>
</dbReference>
<dbReference type="PANTHER" id="PTHR23028:SF53">
    <property type="entry name" value="ACYL_TRANSF_3 DOMAIN-CONTAINING PROTEIN"/>
    <property type="match status" value="1"/>
</dbReference>
<proteinExistence type="inferred from homology"/>
<accession>A0A3D8Q2B7</accession>
<gene>
    <name evidence="6" type="ORF">CWR48_00460</name>
</gene>
<comment type="subcellular location">
    <subcellularLocation>
        <location evidence="1">Membrane</location>
    </subcellularLocation>
</comment>
<feature type="transmembrane region" description="Helical" evidence="3">
    <location>
        <begin position="211"/>
        <end position="229"/>
    </location>
</feature>